<evidence type="ECO:0000256" key="1">
    <source>
        <dbReference type="ARBA" id="ARBA00023303"/>
    </source>
</evidence>
<accession>M5X524</accession>
<dbReference type="GO" id="GO:0016020">
    <property type="term" value="C:membrane"/>
    <property type="evidence" value="ECO:0007669"/>
    <property type="project" value="UniProtKB-SubCell"/>
</dbReference>
<dbReference type="eggNOG" id="KOG0498">
    <property type="taxonomic scope" value="Eukaryota"/>
</dbReference>
<gene>
    <name evidence="2" type="ORF">PRUPE_2G222300</name>
</gene>
<keyword evidence="1" id="KW-0406">Ion transport</keyword>
<dbReference type="GO" id="GO:0034220">
    <property type="term" value="P:monoatomic ion transmembrane transport"/>
    <property type="evidence" value="ECO:0007669"/>
    <property type="project" value="UniProtKB-KW"/>
</dbReference>
<dbReference type="HOGENOM" id="CLU_1484422_0_0_1"/>
<keyword evidence="1" id="KW-0407">Ion channel</keyword>
<proteinExistence type="predicted"/>
<evidence type="ECO:0000313" key="2">
    <source>
        <dbReference type="EMBL" id="ONI24074.1"/>
    </source>
</evidence>
<keyword evidence="3" id="KW-1185">Reference proteome</keyword>
<dbReference type="AlphaFoldDB" id="M5X524"/>
<reference evidence="2 3" key="1">
    <citation type="journal article" date="2013" name="Nat. Genet.">
        <title>The high-quality draft genome of peach (Prunus persica) identifies unique patterns of genetic diversity, domestication and genome evolution.</title>
        <authorList>
            <consortium name="International Peach Genome Initiative"/>
            <person name="Verde I."/>
            <person name="Abbott A.G."/>
            <person name="Scalabrin S."/>
            <person name="Jung S."/>
            <person name="Shu S."/>
            <person name="Marroni F."/>
            <person name="Zhebentyayeva T."/>
            <person name="Dettori M.T."/>
            <person name="Grimwood J."/>
            <person name="Cattonaro F."/>
            <person name="Zuccolo A."/>
            <person name="Rossini L."/>
            <person name="Jenkins J."/>
            <person name="Vendramin E."/>
            <person name="Meisel L.A."/>
            <person name="Decroocq V."/>
            <person name="Sosinski B."/>
            <person name="Prochnik S."/>
            <person name="Mitros T."/>
            <person name="Policriti A."/>
            <person name="Cipriani G."/>
            <person name="Dondini L."/>
            <person name="Ficklin S."/>
            <person name="Goodstein D.M."/>
            <person name="Xuan P."/>
            <person name="Del Fabbro C."/>
            <person name="Aramini V."/>
            <person name="Copetti D."/>
            <person name="Gonzalez S."/>
            <person name="Horner D.S."/>
            <person name="Falchi R."/>
            <person name="Lucas S."/>
            <person name="Mica E."/>
            <person name="Maldonado J."/>
            <person name="Lazzari B."/>
            <person name="Bielenberg D."/>
            <person name="Pirona R."/>
            <person name="Miculan M."/>
            <person name="Barakat A."/>
            <person name="Testolin R."/>
            <person name="Stella A."/>
            <person name="Tartarini S."/>
            <person name="Tonutti P."/>
            <person name="Arus P."/>
            <person name="Orellana A."/>
            <person name="Wells C."/>
            <person name="Main D."/>
            <person name="Vizzotto G."/>
            <person name="Silva H."/>
            <person name="Salamini F."/>
            <person name="Schmutz J."/>
            <person name="Morgante M."/>
            <person name="Rokhsar D.S."/>
        </authorList>
    </citation>
    <scope>NUCLEOTIDE SEQUENCE [LARGE SCALE GENOMIC DNA]</scope>
    <source>
        <strain evidence="3">cv. Nemared</strain>
    </source>
</reference>
<dbReference type="PANTHER" id="PTHR45651">
    <property type="entry name" value="CYCLIC NUCLEOTIDE-GATED ION CHANNEL 15-RELATED-RELATED"/>
    <property type="match status" value="1"/>
</dbReference>
<protein>
    <recommendedName>
        <fullName evidence="4">Ion transport domain-containing protein</fullName>
    </recommendedName>
</protein>
<evidence type="ECO:0000313" key="3">
    <source>
        <dbReference type="Proteomes" id="UP000006882"/>
    </source>
</evidence>
<dbReference type="EMBL" id="CM007652">
    <property type="protein sequence ID" value="ONI24074.1"/>
    <property type="molecule type" value="Genomic_DNA"/>
</dbReference>
<dbReference type="Gramene" id="ONI24074">
    <property type="protein sequence ID" value="ONI24074"/>
    <property type="gene ID" value="PRUPE_2G222300"/>
</dbReference>
<sequence>MAPTGEENVARFSFHNFNSLADDPNSNTVTENPAPPEDLQKSCLKWNFIFITSCVFAVLLDPLFLYIPILNDDIKCLKLDNNLKITALILRSVTDLFYIANIIFQVCRFENCSPSIKRFLPESCSSNLITSLIKSFRELLPEVSNEVPKPSITKEIRESSIIVDILAILPLPQVRTKAFALI</sequence>
<evidence type="ECO:0008006" key="4">
    <source>
        <dbReference type="Google" id="ProtNLM"/>
    </source>
</evidence>
<dbReference type="PANTHER" id="PTHR45651:SF68">
    <property type="entry name" value="ION TRANSPORT DOMAIN-CONTAINING PROTEIN"/>
    <property type="match status" value="1"/>
</dbReference>
<dbReference type="OMA" id="WNFIFIT"/>
<organism evidence="2 3">
    <name type="scientific">Prunus persica</name>
    <name type="common">Peach</name>
    <name type="synonym">Amygdalus persica</name>
    <dbReference type="NCBI Taxonomy" id="3760"/>
    <lineage>
        <taxon>Eukaryota</taxon>
        <taxon>Viridiplantae</taxon>
        <taxon>Streptophyta</taxon>
        <taxon>Embryophyta</taxon>
        <taxon>Tracheophyta</taxon>
        <taxon>Spermatophyta</taxon>
        <taxon>Magnoliopsida</taxon>
        <taxon>eudicotyledons</taxon>
        <taxon>Gunneridae</taxon>
        <taxon>Pentapetalae</taxon>
        <taxon>rosids</taxon>
        <taxon>fabids</taxon>
        <taxon>Rosales</taxon>
        <taxon>Rosaceae</taxon>
        <taxon>Amygdaloideae</taxon>
        <taxon>Amygdaleae</taxon>
        <taxon>Prunus</taxon>
    </lineage>
</organism>
<keyword evidence="1" id="KW-0813">Transport</keyword>
<dbReference type="STRING" id="3760.M5X524"/>
<dbReference type="Proteomes" id="UP000006882">
    <property type="component" value="Chromosome G2"/>
</dbReference>
<name>M5X524_PRUPE</name>